<keyword evidence="1" id="KW-0614">Plasmid</keyword>
<dbReference type="AlphaFoldDB" id="A0A9X9KG23"/>
<name>A0A9X9KG23_9HYPH</name>
<dbReference type="RefSeq" id="WP_210239005.1">
    <property type="nucleotide sequence ID" value="NZ_CP109970.1"/>
</dbReference>
<evidence type="ECO:0000313" key="2">
    <source>
        <dbReference type="Proteomes" id="UP000298735"/>
    </source>
</evidence>
<dbReference type="KEGG" id="asal:CFBP5507_24370"/>
<proteinExistence type="predicted"/>
<geneLocation type="plasmid" evidence="1 2">
    <name>pAtCFBP5507a</name>
</geneLocation>
<accession>A0A9X9KG23</accession>
<dbReference type="Proteomes" id="UP000298735">
    <property type="component" value="Plasmid pAtCFBP5507a"/>
</dbReference>
<sequence>MVDDFRVRISDSFSLQGSCALILPFDRVWSRRTLASCFEEALTYHRRKAITIVDSCAERIDKHRSTGEEIGLQGGTFEMMPIAARPLSSRQATRSITDVDTAP</sequence>
<protein>
    <submittedName>
        <fullName evidence="1">Uncharacterized protein</fullName>
    </submittedName>
</protein>
<evidence type="ECO:0000313" key="1">
    <source>
        <dbReference type="EMBL" id="UYZ10973.1"/>
    </source>
</evidence>
<dbReference type="EMBL" id="CP109970">
    <property type="protein sequence ID" value="UYZ10973.1"/>
    <property type="molecule type" value="Genomic_DNA"/>
</dbReference>
<organism evidence="1 2">
    <name type="scientific">Agrobacterium salinitolerans</name>
    <dbReference type="NCBI Taxonomy" id="1183413"/>
    <lineage>
        <taxon>Bacteria</taxon>
        <taxon>Pseudomonadati</taxon>
        <taxon>Pseudomonadota</taxon>
        <taxon>Alphaproteobacteria</taxon>
        <taxon>Hyphomicrobiales</taxon>
        <taxon>Rhizobiaceae</taxon>
        <taxon>Rhizobium/Agrobacterium group</taxon>
        <taxon>Agrobacterium</taxon>
    </lineage>
</organism>
<gene>
    <name evidence="1" type="ORF">CFBP5507_24370</name>
</gene>
<reference evidence="1" key="1">
    <citation type="submission" date="2022-10" db="EMBL/GenBank/DDBJ databases">
        <title>Complete genome sequence of Agrobacterium salinitolerans CFBP5507.</title>
        <authorList>
            <person name="Tchabashvili S."/>
            <person name="Yen H.-C."/>
            <person name="Haryono M."/>
            <person name="Lin Y.-C."/>
            <person name="Lai E.-M."/>
            <person name="Kuo C.-H."/>
        </authorList>
    </citation>
    <scope>NUCLEOTIDE SEQUENCE</scope>
    <source>
        <strain evidence="1">CFBP5507</strain>
        <plasmid evidence="1">pAtCFBP5507a</plasmid>
    </source>
</reference>